<dbReference type="EMBL" id="BOPF01000008">
    <property type="protein sequence ID" value="GIJ45965.1"/>
    <property type="molecule type" value="Genomic_DNA"/>
</dbReference>
<dbReference type="GO" id="GO:0016747">
    <property type="term" value="F:acyltransferase activity, transferring groups other than amino-acyl groups"/>
    <property type="evidence" value="ECO:0007669"/>
    <property type="project" value="InterPro"/>
</dbReference>
<dbReference type="Pfam" id="PF13607">
    <property type="entry name" value="Succ_CoA_lig"/>
    <property type="match status" value="1"/>
</dbReference>
<dbReference type="SUPFAM" id="SSF55729">
    <property type="entry name" value="Acyl-CoA N-acyltransferases (Nat)"/>
    <property type="match status" value="1"/>
</dbReference>
<dbReference type="SMART" id="SM00881">
    <property type="entry name" value="CoA_binding"/>
    <property type="match status" value="1"/>
</dbReference>
<keyword evidence="3" id="KW-1185">Reference proteome</keyword>
<dbReference type="InterPro" id="IPR003781">
    <property type="entry name" value="CoA-bd"/>
</dbReference>
<dbReference type="CDD" id="cd04301">
    <property type="entry name" value="NAT_SF"/>
    <property type="match status" value="1"/>
</dbReference>
<dbReference type="InterPro" id="IPR036291">
    <property type="entry name" value="NAD(P)-bd_dom_sf"/>
</dbReference>
<dbReference type="RefSeq" id="WP_239152868.1">
    <property type="nucleotide sequence ID" value="NZ_BOPF01000008.1"/>
</dbReference>
<feature type="domain" description="N-acetyltransferase" evidence="1">
    <location>
        <begin position="14"/>
        <end position="170"/>
    </location>
</feature>
<dbReference type="Pfam" id="PF13549">
    <property type="entry name" value="ATP-grasp_5"/>
    <property type="match status" value="1"/>
</dbReference>
<dbReference type="InterPro" id="IPR013815">
    <property type="entry name" value="ATP_grasp_subdomain_1"/>
</dbReference>
<gene>
    <name evidence="2" type="ORF">Val02_28510</name>
</gene>
<dbReference type="PANTHER" id="PTHR42793">
    <property type="entry name" value="COA BINDING DOMAIN CONTAINING PROTEIN"/>
    <property type="match status" value="1"/>
</dbReference>
<dbReference type="Pfam" id="PF00583">
    <property type="entry name" value="Acetyltransf_1"/>
    <property type="match status" value="1"/>
</dbReference>
<dbReference type="GO" id="GO:0005524">
    <property type="term" value="F:ATP binding"/>
    <property type="evidence" value="ECO:0007669"/>
    <property type="project" value="InterPro"/>
</dbReference>
<dbReference type="PROSITE" id="PS51186">
    <property type="entry name" value="GNAT"/>
    <property type="match status" value="1"/>
</dbReference>
<dbReference type="Proteomes" id="UP000619260">
    <property type="component" value="Unassembled WGS sequence"/>
</dbReference>
<evidence type="ECO:0000313" key="2">
    <source>
        <dbReference type="EMBL" id="GIJ45965.1"/>
    </source>
</evidence>
<comment type="caution">
    <text evidence="2">The sequence shown here is derived from an EMBL/GenBank/DDBJ whole genome shotgun (WGS) entry which is preliminary data.</text>
</comment>
<dbReference type="Gene3D" id="3.30.470.20">
    <property type="entry name" value="ATP-grasp fold, B domain"/>
    <property type="match status" value="1"/>
</dbReference>
<reference evidence="2" key="1">
    <citation type="submission" date="2021-01" db="EMBL/GenBank/DDBJ databases">
        <title>Whole genome shotgun sequence of Virgisporangium aliadipatigenens NBRC 105644.</title>
        <authorList>
            <person name="Komaki H."/>
            <person name="Tamura T."/>
        </authorList>
    </citation>
    <scope>NUCLEOTIDE SEQUENCE</scope>
    <source>
        <strain evidence="2">NBRC 105644</strain>
    </source>
</reference>
<proteinExistence type="predicted"/>
<dbReference type="AlphaFoldDB" id="A0A8J3YL48"/>
<dbReference type="Pfam" id="PF13380">
    <property type="entry name" value="CoA_binding_2"/>
    <property type="match status" value="1"/>
</dbReference>
<dbReference type="Gene3D" id="3.40.50.261">
    <property type="entry name" value="Succinyl-CoA synthetase domains"/>
    <property type="match status" value="2"/>
</dbReference>
<organism evidence="2 3">
    <name type="scientific">Virgisporangium aliadipatigenens</name>
    <dbReference type="NCBI Taxonomy" id="741659"/>
    <lineage>
        <taxon>Bacteria</taxon>
        <taxon>Bacillati</taxon>
        <taxon>Actinomycetota</taxon>
        <taxon>Actinomycetes</taxon>
        <taxon>Micromonosporales</taxon>
        <taxon>Micromonosporaceae</taxon>
        <taxon>Virgisporangium</taxon>
    </lineage>
</organism>
<accession>A0A8J3YL48</accession>
<dbReference type="SUPFAM" id="SSF56059">
    <property type="entry name" value="Glutathione synthetase ATP-binding domain-like"/>
    <property type="match status" value="1"/>
</dbReference>
<dbReference type="InterPro" id="IPR000182">
    <property type="entry name" value="GNAT_dom"/>
</dbReference>
<dbReference type="SUPFAM" id="SSF52210">
    <property type="entry name" value="Succinyl-CoA synthetase domains"/>
    <property type="match status" value="2"/>
</dbReference>
<protein>
    <submittedName>
        <fullName evidence="2">GNAT family N-acetyltransferase</fullName>
    </submittedName>
</protein>
<evidence type="ECO:0000313" key="3">
    <source>
        <dbReference type="Proteomes" id="UP000619260"/>
    </source>
</evidence>
<dbReference type="Gene3D" id="3.30.1490.20">
    <property type="entry name" value="ATP-grasp fold, A domain"/>
    <property type="match status" value="1"/>
</dbReference>
<dbReference type="SUPFAM" id="SSF51735">
    <property type="entry name" value="NAD(P)-binding Rossmann-fold domains"/>
    <property type="match status" value="1"/>
</dbReference>
<dbReference type="Gene3D" id="3.40.50.720">
    <property type="entry name" value="NAD(P)-binding Rossmann-like Domain"/>
    <property type="match status" value="1"/>
</dbReference>
<dbReference type="InterPro" id="IPR016102">
    <property type="entry name" value="Succinyl-CoA_synth-like"/>
</dbReference>
<name>A0A8J3YL48_9ACTN</name>
<dbReference type="InterPro" id="IPR016181">
    <property type="entry name" value="Acyl_CoA_acyltransferase"/>
</dbReference>
<dbReference type="Gene3D" id="3.40.630.30">
    <property type="match status" value="1"/>
</dbReference>
<sequence>MSGADVVLSDGATVHIRQITPEDADAVVAMHSRFSERTRYLRYFSPYPRIPARDLRRFVNVDHHDREALVAEVGGELIAVARYERLGAGADEAEVAFVVEDAHQGRGLGSVLLEHLAAAAAPVGIHRFVAEVLPANARMIRVFVDTGYEVARQYADGVVHLTFPIAPTDRSVEVQRRREQRAEARSVAKLLTPRAVAVYGARHDGTGLGAQVLRHLRDGGFTGRVVPVHRSAGEVCGLAAVAVLRAEAEVDLAVIVVPAPNVGAVVAECAAAGVTSVLVVSSGFDDAGRRALVRLIRSNGLRLIGPAALGVANTAIGLNATLAPALPHPGRVGFFSQSAALGTALLATARRRGIGLSTFVSAGERLDVSGNDLMQYWHDDPATDAVLLYLETFGNPRKFARIARELASRKPVVAVASAARSHGTRLDIGAETALFASSGVIRTETVAAMFDVGALVGTQPLPGGNRLGVVCDAEVFAALAAAAAPRAGLSVTTVRRLSYDVTPAVLADAVRAALADPAVDAVLVAYAPAASTDPAAPIWEDPEHPPPYLVEGQRAVAEAARDCEKPVLGVYPAGEPVGQVPVYPSVEEAVRALGRVATYAAWRREPVGEHPDLADVDPPGAALVVGSSAAGWTGTAPGNDDRAARLLDRYGIPVVPGRRLSGDPQDVADAAADLGFPVALKVAAAPWRHRVDLGAVRLDLATHAEVARAHADLQERFGLSVEVTVQRMATPGVACTIRAIDDPAFGPVVGFGLGGVATDLLSDMAWRPAPLTDRDAVRLLRAPKAAPILHGYRGTPPVDTRALADLLLRIGRMAADQPRLTLVDLNPVLAHERGLSVLGAEIQVGPPATRPDTGPRQVH</sequence>
<dbReference type="PANTHER" id="PTHR42793:SF1">
    <property type="entry name" value="PEPTIDYL-LYSINE N-ACETYLTRANSFERASE PATZ"/>
    <property type="match status" value="1"/>
</dbReference>
<evidence type="ECO:0000259" key="1">
    <source>
        <dbReference type="PROSITE" id="PS51186"/>
    </source>
</evidence>
<dbReference type="InterPro" id="IPR032875">
    <property type="entry name" value="Succ_CoA_lig_flav_dom"/>
</dbReference>